<dbReference type="SUPFAM" id="SSF50494">
    <property type="entry name" value="Trypsin-like serine proteases"/>
    <property type="match status" value="1"/>
</dbReference>
<evidence type="ECO:0000256" key="2">
    <source>
        <dbReference type="ARBA" id="ARBA00024195"/>
    </source>
</evidence>
<evidence type="ECO:0000256" key="1">
    <source>
        <dbReference type="ARBA" id="ARBA00023157"/>
    </source>
</evidence>
<dbReference type="InterPro" id="IPR001254">
    <property type="entry name" value="Trypsin_dom"/>
</dbReference>
<gene>
    <name evidence="5" type="ORF">CHIRRI_LOCUS12452</name>
</gene>
<protein>
    <recommendedName>
        <fullName evidence="4">Peptidase S1 domain-containing protein</fullName>
    </recommendedName>
</protein>
<feature type="signal peptide" evidence="3">
    <location>
        <begin position="1"/>
        <end position="17"/>
    </location>
</feature>
<evidence type="ECO:0000313" key="5">
    <source>
        <dbReference type="EMBL" id="CAG9809632.1"/>
    </source>
</evidence>
<comment type="similarity">
    <text evidence="2">Belongs to the peptidase S1 family. CLIP subfamily.</text>
</comment>
<proteinExistence type="inferred from homology"/>
<reference evidence="5" key="1">
    <citation type="submission" date="2022-01" db="EMBL/GenBank/DDBJ databases">
        <authorList>
            <person name="King R."/>
        </authorList>
    </citation>
    <scope>NUCLEOTIDE SEQUENCE</scope>
</reference>
<sequence length="261" mass="28294">MFLKFFIFSLALWQVSALQGGTNAAIGAYPSFVAVFVPTGTAICGGAVLNLNHVLTLSSCLLSSTNQLLFANQVTVMSGHNQIDFNRARIVAQALYVNPLYNPFTFENDVAVIRLSASFIFPEIANPQLAPGIISNRIAHDTLNCNIAAWNRNNNQQQTLVLPILNRDQCNELPVNFGNIRETSFCAGTVTSGSGVCNHNIGAILYCNGMIEGILNGGYGCGAANNPGIYVSARHHNAWIQDQIRRQDIPVGNTFPLERLP</sequence>
<evidence type="ECO:0000259" key="4">
    <source>
        <dbReference type="PROSITE" id="PS50240"/>
    </source>
</evidence>
<dbReference type="GO" id="GO:0004252">
    <property type="term" value="F:serine-type endopeptidase activity"/>
    <property type="evidence" value="ECO:0007669"/>
    <property type="project" value="InterPro"/>
</dbReference>
<dbReference type="PROSITE" id="PS50240">
    <property type="entry name" value="TRYPSIN_DOM"/>
    <property type="match status" value="1"/>
</dbReference>
<accession>A0A9N9S511</accession>
<dbReference type="PANTHER" id="PTHR24253:SF153">
    <property type="entry name" value="SERINE PROTEASE HEPSIN"/>
    <property type="match status" value="1"/>
</dbReference>
<evidence type="ECO:0000313" key="6">
    <source>
        <dbReference type="Proteomes" id="UP001153620"/>
    </source>
</evidence>
<dbReference type="InterPro" id="IPR043504">
    <property type="entry name" value="Peptidase_S1_PA_chymotrypsin"/>
</dbReference>
<evidence type="ECO:0000256" key="3">
    <source>
        <dbReference type="SAM" id="SignalP"/>
    </source>
</evidence>
<dbReference type="PANTHER" id="PTHR24253">
    <property type="entry name" value="TRANSMEMBRANE PROTEASE SERINE"/>
    <property type="match status" value="1"/>
</dbReference>
<dbReference type="OrthoDB" id="7726766at2759"/>
<dbReference type="EMBL" id="OU895879">
    <property type="protein sequence ID" value="CAG9809632.1"/>
    <property type="molecule type" value="Genomic_DNA"/>
</dbReference>
<dbReference type="SMART" id="SM00020">
    <property type="entry name" value="Tryp_SPc"/>
    <property type="match status" value="1"/>
</dbReference>
<name>A0A9N9S511_9DIPT</name>
<dbReference type="AlphaFoldDB" id="A0A9N9S511"/>
<dbReference type="Gene3D" id="2.40.10.10">
    <property type="entry name" value="Trypsin-like serine proteases"/>
    <property type="match status" value="1"/>
</dbReference>
<dbReference type="InterPro" id="IPR009003">
    <property type="entry name" value="Peptidase_S1_PA"/>
</dbReference>
<dbReference type="GO" id="GO:0006508">
    <property type="term" value="P:proteolysis"/>
    <property type="evidence" value="ECO:0007669"/>
    <property type="project" value="InterPro"/>
</dbReference>
<organism evidence="5 6">
    <name type="scientific">Chironomus riparius</name>
    <dbReference type="NCBI Taxonomy" id="315576"/>
    <lineage>
        <taxon>Eukaryota</taxon>
        <taxon>Metazoa</taxon>
        <taxon>Ecdysozoa</taxon>
        <taxon>Arthropoda</taxon>
        <taxon>Hexapoda</taxon>
        <taxon>Insecta</taxon>
        <taxon>Pterygota</taxon>
        <taxon>Neoptera</taxon>
        <taxon>Endopterygota</taxon>
        <taxon>Diptera</taxon>
        <taxon>Nematocera</taxon>
        <taxon>Chironomoidea</taxon>
        <taxon>Chironomidae</taxon>
        <taxon>Chironominae</taxon>
        <taxon>Chironomus</taxon>
    </lineage>
</organism>
<feature type="domain" description="Peptidase S1" evidence="4">
    <location>
        <begin position="18"/>
        <end position="245"/>
    </location>
</feature>
<keyword evidence="6" id="KW-1185">Reference proteome</keyword>
<keyword evidence="1" id="KW-1015">Disulfide bond</keyword>
<feature type="chain" id="PRO_5040400067" description="Peptidase S1 domain-containing protein" evidence="3">
    <location>
        <begin position="18"/>
        <end position="261"/>
    </location>
</feature>
<reference evidence="5" key="2">
    <citation type="submission" date="2022-10" db="EMBL/GenBank/DDBJ databases">
        <authorList>
            <consortium name="ENA_rothamsted_submissions"/>
            <consortium name="culmorum"/>
            <person name="King R."/>
        </authorList>
    </citation>
    <scope>NUCLEOTIDE SEQUENCE</scope>
</reference>
<dbReference type="Pfam" id="PF00089">
    <property type="entry name" value="Trypsin"/>
    <property type="match status" value="1"/>
</dbReference>
<keyword evidence="3" id="KW-0732">Signal</keyword>
<dbReference type="Proteomes" id="UP001153620">
    <property type="component" value="Chromosome 3"/>
</dbReference>